<dbReference type="STRING" id="4155.A0A022Q6I5"/>
<dbReference type="PANTHER" id="PTHR33696:SF1">
    <property type="entry name" value="T22J18.15"/>
    <property type="match status" value="1"/>
</dbReference>
<dbReference type="EMBL" id="KI632191">
    <property type="protein sequence ID" value="EYU22838.1"/>
    <property type="molecule type" value="Genomic_DNA"/>
</dbReference>
<sequence>MEEETLHSSTPIFRPSAAHGRRTPSFSSSNSSSLSFTEEFYQFSPISTNTPLKFKGVPFSWEQIPGIPKHRQLVGGGSSHIKNGEYSTTEHLLPLPPNSSGKKLGLHQEEISPKKSNRFQRDDDPFFAALVECSKDDSSIISKNITRSLSDRFGFINMYTSCKRSCNVSESIVYLPSRQPSPHYLLNRRSS</sequence>
<evidence type="ECO:0000256" key="1">
    <source>
        <dbReference type="SAM" id="MobiDB-lite"/>
    </source>
</evidence>
<gene>
    <name evidence="2" type="ORF">MIMGU_mgv1a014400mg</name>
</gene>
<protein>
    <submittedName>
        <fullName evidence="2">Uncharacterized protein</fullName>
    </submittedName>
</protein>
<dbReference type="PANTHER" id="PTHR33696">
    <property type="entry name" value="T22J18.15-RELATED"/>
    <property type="match status" value="1"/>
</dbReference>
<feature type="region of interest" description="Disordered" evidence="1">
    <location>
        <begin position="1"/>
        <end position="32"/>
    </location>
</feature>
<dbReference type="AlphaFoldDB" id="A0A022Q6I5"/>
<dbReference type="eggNOG" id="ENOG502S0ND">
    <property type="taxonomic scope" value="Eukaryota"/>
</dbReference>
<organism evidence="2 3">
    <name type="scientific">Erythranthe guttata</name>
    <name type="common">Yellow monkey flower</name>
    <name type="synonym">Mimulus guttatus</name>
    <dbReference type="NCBI Taxonomy" id="4155"/>
    <lineage>
        <taxon>Eukaryota</taxon>
        <taxon>Viridiplantae</taxon>
        <taxon>Streptophyta</taxon>
        <taxon>Embryophyta</taxon>
        <taxon>Tracheophyta</taxon>
        <taxon>Spermatophyta</taxon>
        <taxon>Magnoliopsida</taxon>
        <taxon>eudicotyledons</taxon>
        <taxon>Gunneridae</taxon>
        <taxon>Pentapetalae</taxon>
        <taxon>asterids</taxon>
        <taxon>lamiids</taxon>
        <taxon>Lamiales</taxon>
        <taxon>Phrymaceae</taxon>
        <taxon>Erythranthe</taxon>
    </lineage>
</organism>
<proteinExistence type="predicted"/>
<keyword evidence="3" id="KW-1185">Reference proteome</keyword>
<accession>A0A022Q6I5</accession>
<reference evidence="2 3" key="1">
    <citation type="journal article" date="2013" name="Proc. Natl. Acad. Sci. U.S.A.">
        <title>Fine-scale variation in meiotic recombination in Mimulus inferred from population shotgun sequencing.</title>
        <authorList>
            <person name="Hellsten U."/>
            <person name="Wright K.M."/>
            <person name="Jenkins J."/>
            <person name="Shu S."/>
            <person name="Yuan Y."/>
            <person name="Wessler S.R."/>
            <person name="Schmutz J."/>
            <person name="Willis J.H."/>
            <person name="Rokhsar D.S."/>
        </authorList>
    </citation>
    <scope>NUCLEOTIDE SEQUENCE [LARGE SCALE GENOMIC DNA]</scope>
    <source>
        <strain evidence="3">cv. DUN x IM62</strain>
    </source>
</reference>
<dbReference type="Proteomes" id="UP000030748">
    <property type="component" value="Unassembled WGS sequence"/>
</dbReference>
<dbReference type="PhylomeDB" id="A0A022Q6I5"/>
<dbReference type="KEGG" id="egt:105974228"/>
<dbReference type="OMA" id="QTSAKEC"/>
<name>A0A022Q6I5_ERYGU</name>
<dbReference type="OrthoDB" id="1925896at2759"/>
<evidence type="ECO:0000313" key="2">
    <source>
        <dbReference type="EMBL" id="EYU22838.1"/>
    </source>
</evidence>
<evidence type="ECO:0000313" key="3">
    <source>
        <dbReference type="Proteomes" id="UP000030748"/>
    </source>
</evidence>